<dbReference type="EMBL" id="JH413801">
    <property type="protein sequence ID" value="EHL32354.1"/>
    <property type="molecule type" value="Genomic_DNA"/>
</dbReference>
<keyword evidence="3" id="KW-1185">Reference proteome</keyword>
<keyword evidence="1" id="KW-0812">Transmembrane</keyword>
<dbReference type="AlphaFoldDB" id="G9EKK3"/>
<dbReference type="InParanoid" id="G9EKK3"/>
<dbReference type="RefSeq" id="WP_006869700.1">
    <property type="nucleotide sequence ID" value="NZ_JH413801.1"/>
</dbReference>
<evidence type="ECO:0000256" key="1">
    <source>
        <dbReference type="SAM" id="Phobius"/>
    </source>
</evidence>
<accession>G9EKK3</accession>
<keyword evidence="1" id="KW-1133">Transmembrane helix</keyword>
<reference evidence="2 3" key="1">
    <citation type="journal article" date="2011" name="BMC Genomics">
        <title>Insight into cross-talk between intra-amoebal pathogens.</title>
        <authorList>
            <person name="Gimenez G."/>
            <person name="Bertelli C."/>
            <person name="Moliner C."/>
            <person name="Robert C."/>
            <person name="Raoult D."/>
            <person name="Fournier P.E."/>
            <person name="Greub G."/>
        </authorList>
    </citation>
    <scope>NUCLEOTIDE SEQUENCE [LARGE SCALE GENOMIC DNA]</scope>
    <source>
        <strain evidence="2 3">LLAP12</strain>
    </source>
</reference>
<sequence length="77" mass="9065">MFIQARESLNQHRGYNHLIAEFLLIQLTCGFYFAAMVANKSTNNRYTFFPTDTYKKLVQAEQELNDYVDVLAMHLRT</sequence>
<dbReference type="Proteomes" id="UP000002770">
    <property type="component" value="Unassembled WGS sequence"/>
</dbReference>
<feature type="transmembrane region" description="Helical" evidence="1">
    <location>
        <begin position="18"/>
        <end position="38"/>
    </location>
</feature>
<dbReference type="STRING" id="658187.LDG_5738"/>
<proteinExistence type="predicted"/>
<dbReference type="HOGENOM" id="CLU_2633702_0_0_6"/>
<organism evidence="2 3">
    <name type="scientific">Legionella drancourtii LLAP12</name>
    <dbReference type="NCBI Taxonomy" id="658187"/>
    <lineage>
        <taxon>Bacteria</taxon>
        <taxon>Pseudomonadati</taxon>
        <taxon>Pseudomonadota</taxon>
        <taxon>Gammaproteobacteria</taxon>
        <taxon>Legionellales</taxon>
        <taxon>Legionellaceae</taxon>
        <taxon>Legionella</taxon>
    </lineage>
</organism>
<keyword evidence="1" id="KW-0472">Membrane</keyword>
<name>G9EKK3_9GAMM</name>
<evidence type="ECO:0000313" key="3">
    <source>
        <dbReference type="Proteomes" id="UP000002770"/>
    </source>
</evidence>
<gene>
    <name evidence="2" type="ORF">LDG_5738</name>
</gene>
<protein>
    <submittedName>
        <fullName evidence="2">Uncharacterized protein</fullName>
    </submittedName>
</protein>
<evidence type="ECO:0000313" key="2">
    <source>
        <dbReference type="EMBL" id="EHL32354.1"/>
    </source>
</evidence>